<name>A0A6J5TCW4_9CAUD</name>
<dbReference type="EMBL" id="LR797824">
    <property type="protein sequence ID" value="CAB4241757.1"/>
    <property type="molecule type" value="Genomic_DNA"/>
</dbReference>
<protein>
    <submittedName>
        <fullName evidence="2">Uncharacterized protein</fullName>
    </submittedName>
</protein>
<evidence type="ECO:0000313" key="2">
    <source>
        <dbReference type="EMBL" id="CAB4241757.1"/>
    </source>
</evidence>
<keyword evidence="1" id="KW-1133">Transmembrane helix</keyword>
<keyword evidence="1" id="KW-0472">Membrane</keyword>
<gene>
    <name evidence="2" type="ORF">UFOVP71_295</name>
</gene>
<reference evidence="2" key="1">
    <citation type="submission" date="2020-05" db="EMBL/GenBank/DDBJ databases">
        <authorList>
            <person name="Chiriac C."/>
            <person name="Salcher M."/>
            <person name="Ghai R."/>
            <person name="Kavagutti S V."/>
        </authorList>
    </citation>
    <scope>NUCLEOTIDE SEQUENCE</scope>
</reference>
<organism evidence="2">
    <name type="scientific">uncultured Caudovirales phage</name>
    <dbReference type="NCBI Taxonomy" id="2100421"/>
    <lineage>
        <taxon>Viruses</taxon>
        <taxon>Duplodnaviria</taxon>
        <taxon>Heunggongvirae</taxon>
        <taxon>Uroviricota</taxon>
        <taxon>Caudoviricetes</taxon>
        <taxon>Peduoviridae</taxon>
        <taxon>Maltschvirus</taxon>
        <taxon>Maltschvirus maltsch</taxon>
    </lineage>
</organism>
<sequence length="49" mass="5634">MWRLWAKALGEKAGSTDREADHIACFRTIIVLTYIITNCFIVAGVVRHW</sequence>
<accession>A0A6J5TCW4</accession>
<proteinExistence type="predicted"/>
<keyword evidence="1" id="KW-0812">Transmembrane</keyword>
<evidence type="ECO:0000256" key="1">
    <source>
        <dbReference type="SAM" id="Phobius"/>
    </source>
</evidence>
<feature type="transmembrane region" description="Helical" evidence="1">
    <location>
        <begin position="24"/>
        <end position="46"/>
    </location>
</feature>